<evidence type="ECO:0000313" key="3">
    <source>
        <dbReference type="Proteomes" id="UP000007241"/>
    </source>
</evidence>
<feature type="region of interest" description="Disordered" evidence="1">
    <location>
        <begin position="11"/>
        <end position="63"/>
    </location>
</feature>
<dbReference type="EMBL" id="GL882879">
    <property type="protein sequence ID" value="EGF83399.1"/>
    <property type="molecule type" value="Genomic_DNA"/>
</dbReference>
<reference evidence="2 3" key="1">
    <citation type="submission" date="2009-12" db="EMBL/GenBank/DDBJ databases">
        <title>The draft genome of Batrachochytrium dendrobatidis.</title>
        <authorList>
            <consortium name="US DOE Joint Genome Institute (JGI-PGF)"/>
            <person name="Kuo A."/>
            <person name="Salamov A."/>
            <person name="Schmutz J."/>
            <person name="Lucas S."/>
            <person name="Pitluck S."/>
            <person name="Rosenblum E."/>
            <person name="Stajich J."/>
            <person name="Eisen M."/>
            <person name="Grigoriev I.V."/>
        </authorList>
    </citation>
    <scope>NUCLEOTIDE SEQUENCE [LARGE SCALE GENOMIC DNA]</scope>
    <source>
        <strain evidence="3">JAM81 / FGSC 10211</strain>
    </source>
</reference>
<sequence>MDEIFAVLKQKKASKSTLPTANSAAPGNTAGSSDFSGLKQSKEPAKINSWNSGSASKKSKKKKSVIATVKTGIISTDSKTDLEPALQGSAFETTLEITKEPAVETVDFSAYLADKAKLKQTMPVDDEGFADSRGNKPRAKTDDGLNIYSAEELQIGKGGGIVVCYTIIFSILILSESREHPETKIDTNFIEYIPNTLLESTRPFTIVYRYGSMPL</sequence>
<dbReference type="GeneID" id="18242251"/>
<evidence type="ECO:0000313" key="2">
    <source>
        <dbReference type="EMBL" id="EGF83399.1"/>
    </source>
</evidence>
<dbReference type="HOGENOM" id="CLU_1283030_0_0_1"/>
<proteinExistence type="predicted"/>
<dbReference type="PANTHER" id="PTHR34066:SF1">
    <property type="entry name" value="DUF1764 FAMILY PROTEIN"/>
    <property type="match status" value="1"/>
</dbReference>
<dbReference type="Pfam" id="PF08576">
    <property type="entry name" value="DUF1764"/>
    <property type="match status" value="1"/>
</dbReference>
<dbReference type="PANTHER" id="PTHR34066">
    <property type="entry name" value="GROWTH FACTOR 2"/>
    <property type="match status" value="1"/>
</dbReference>
<gene>
    <name evidence="2" type="ORF">BATDEDRAFT_85892</name>
</gene>
<dbReference type="Proteomes" id="UP000007241">
    <property type="component" value="Unassembled WGS sequence"/>
</dbReference>
<feature type="compositionally biased region" description="Polar residues" evidence="1">
    <location>
        <begin position="15"/>
        <end position="39"/>
    </location>
</feature>
<organism evidence="2 3">
    <name type="scientific">Batrachochytrium dendrobatidis (strain JAM81 / FGSC 10211)</name>
    <name type="common">Frog chytrid fungus</name>
    <dbReference type="NCBI Taxonomy" id="684364"/>
    <lineage>
        <taxon>Eukaryota</taxon>
        <taxon>Fungi</taxon>
        <taxon>Fungi incertae sedis</taxon>
        <taxon>Chytridiomycota</taxon>
        <taxon>Chytridiomycota incertae sedis</taxon>
        <taxon>Chytridiomycetes</taxon>
        <taxon>Rhizophydiales</taxon>
        <taxon>Rhizophydiales incertae sedis</taxon>
        <taxon>Batrachochytrium</taxon>
    </lineage>
</organism>
<protein>
    <submittedName>
        <fullName evidence="2">Uncharacterized protein</fullName>
    </submittedName>
</protein>
<dbReference type="InParanoid" id="F4NS51"/>
<dbReference type="RefSeq" id="XP_006676088.1">
    <property type="nucleotide sequence ID" value="XM_006676025.1"/>
</dbReference>
<dbReference type="OrthoDB" id="20835at2759"/>
<name>F4NS51_BATDJ</name>
<dbReference type="AlphaFoldDB" id="F4NS51"/>
<dbReference type="InterPro" id="IPR013885">
    <property type="entry name" value="DUF1764_euk"/>
</dbReference>
<evidence type="ECO:0000256" key="1">
    <source>
        <dbReference type="SAM" id="MobiDB-lite"/>
    </source>
</evidence>
<accession>F4NS51</accession>
<keyword evidence="3" id="KW-1185">Reference proteome</keyword>